<evidence type="ECO:0000313" key="1">
    <source>
        <dbReference type="EMBL" id="QDV59045.1"/>
    </source>
</evidence>
<gene>
    <name evidence="1" type="ORF">Mal33_50700</name>
</gene>
<keyword evidence="2" id="KW-1185">Reference proteome</keyword>
<dbReference type="EMBL" id="CP036318">
    <property type="protein sequence ID" value="QDV59045.1"/>
    <property type="molecule type" value="Genomic_DNA"/>
</dbReference>
<accession>A0A518J160</accession>
<protein>
    <submittedName>
        <fullName evidence="1">Uncharacterized protein</fullName>
    </submittedName>
</protein>
<sequence length="84" mass="8989">MEQANATAGAPVHSMVTRRRCPECDGDNLEWGDSMRNTSGVVDGRLRMHDVACEFFLGCCDCSETVLVVAAGDVAAFLTAETYG</sequence>
<reference evidence="1 2" key="1">
    <citation type="submission" date="2019-02" db="EMBL/GenBank/DDBJ databases">
        <title>Deep-cultivation of Planctomycetes and their phenomic and genomic characterization uncovers novel biology.</title>
        <authorList>
            <person name="Wiegand S."/>
            <person name="Jogler M."/>
            <person name="Boedeker C."/>
            <person name="Pinto D."/>
            <person name="Vollmers J."/>
            <person name="Rivas-Marin E."/>
            <person name="Kohn T."/>
            <person name="Peeters S.H."/>
            <person name="Heuer A."/>
            <person name="Rast P."/>
            <person name="Oberbeckmann S."/>
            <person name="Bunk B."/>
            <person name="Jeske O."/>
            <person name="Meyerdierks A."/>
            <person name="Storesund J.E."/>
            <person name="Kallscheuer N."/>
            <person name="Luecker S."/>
            <person name="Lage O.M."/>
            <person name="Pohl T."/>
            <person name="Merkel B.J."/>
            <person name="Hornburger P."/>
            <person name="Mueller R.-W."/>
            <person name="Bruemmer F."/>
            <person name="Labrenz M."/>
            <person name="Spormann A.M."/>
            <person name="Op den Camp H."/>
            <person name="Overmann J."/>
            <person name="Amann R."/>
            <person name="Jetten M.S.M."/>
            <person name="Mascher T."/>
            <person name="Medema M.H."/>
            <person name="Devos D.P."/>
            <person name="Kaster A.-K."/>
            <person name="Ovreas L."/>
            <person name="Rohde M."/>
            <person name="Galperin M.Y."/>
            <person name="Jogler C."/>
        </authorList>
    </citation>
    <scope>NUCLEOTIDE SEQUENCE [LARGE SCALE GENOMIC DNA]</scope>
    <source>
        <strain evidence="1 2">Mal33</strain>
    </source>
</reference>
<organism evidence="1 2">
    <name type="scientific">Rosistilla oblonga</name>
    <dbReference type="NCBI Taxonomy" id="2527990"/>
    <lineage>
        <taxon>Bacteria</taxon>
        <taxon>Pseudomonadati</taxon>
        <taxon>Planctomycetota</taxon>
        <taxon>Planctomycetia</taxon>
        <taxon>Pirellulales</taxon>
        <taxon>Pirellulaceae</taxon>
        <taxon>Rosistilla</taxon>
    </lineage>
</organism>
<evidence type="ECO:0000313" key="2">
    <source>
        <dbReference type="Proteomes" id="UP000316770"/>
    </source>
</evidence>
<name>A0A518J160_9BACT</name>
<dbReference type="AlphaFoldDB" id="A0A518J160"/>
<proteinExistence type="predicted"/>
<dbReference type="Proteomes" id="UP000316770">
    <property type="component" value="Chromosome"/>
</dbReference>